<organism evidence="13 14">
    <name type="scientific">Acanthosepion pharaonis</name>
    <name type="common">Pharaoh cuttlefish</name>
    <name type="synonym">Sepia pharaonis</name>
    <dbReference type="NCBI Taxonomy" id="158019"/>
    <lineage>
        <taxon>Eukaryota</taxon>
        <taxon>Metazoa</taxon>
        <taxon>Spiralia</taxon>
        <taxon>Lophotrochozoa</taxon>
        <taxon>Mollusca</taxon>
        <taxon>Cephalopoda</taxon>
        <taxon>Coleoidea</taxon>
        <taxon>Decapodiformes</taxon>
        <taxon>Sepiida</taxon>
        <taxon>Sepiina</taxon>
        <taxon>Sepiidae</taxon>
        <taxon>Acanthosepion</taxon>
    </lineage>
</organism>
<dbReference type="AlphaFoldDB" id="A0A812AZN0"/>
<evidence type="ECO:0000313" key="14">
    <source>
        <dbReference type="Proteomes" id="UP000597762"/>
    </source>
</evidence>
<feature type="domain" description="C2H2-type" evidence="12">
    <location>
        <begin position="438"/>
        <end position="465"/>
    </location>
</feature>
<evidence type="ECO:0000256" key="3">
    <source>
        <dbReference type="ARBA" id="ARBA00022737"/>
    </source>
</evidence>
<dbReference type="PROSITE" id="PS00028">
    <property type="entry name" value="ZINC_FINGER_C2H2_1"/>
    <property type="match status" value="9"/>
</dbReference>
<dbReference type="InterPro" id="IPR013087">
    <property type="entry name" value="Znf_C2H2_type"/>
</dbReference>
<keyword evidence="3" id="KW-0677">Repeat</keyword>
<dbReference type="InterPro" id="IPR050888">
    <property type="entry name" value="ZnF_C2H2-type_TF"/>
</dbReference>
<keyword evidence="8" id="KW-0804">Transcription</keyword>
<accession>A0A812AZN0</accession>
<evidence type="ECO:0000256" key="10">
    <source>
        <dbReference type="PROSITE-ProRule" id="PRU00042"/>
    </source>
</evidence>
<evidence type="ECO:0000259" key="12">
    <source>
        <dbReference type="PROSITE" id="PS50157"/>
    </source>
</evidence>
<dbReference type="InterPro" id="IPR036236">
    <property type="entry name" value="Znf_C2H2_sf"/>
</dbReference>
<feature type="region of interest" description="Disordered" evidence="11">
    <location>
        <begin position="176"/>
        <end position="205"/>
    </location>
</feature>
<feature type="domain" description="C2H2-type" evidence="12">
    <location>
        <begin position="497"/>
        <end position="520"/>
    </location>
</feature>
<evidence type="ECO:0000256" key="7">
    <source>
        <dbReference type="ARBA" id="ARBA00023125"/>
    </source>
</evidence>
<feature type="domain" description="C2H2-type" evidence="12">
    <location>
        <begin position="348"/>
        <end position="375"/>
    </location>
</feature>
<dbReference type="FunFam" id="3.30.160.60:FF:000690">
    <property type="entry name" value="Zinc finger protein 354C"/>
    <property type="match status" value="1"/>
</dbReference>
<dbReference type="GO" id="GO:0008270">
    <property type="term" value="F:zinc ion binding"/>
    <property type="evidence" value="ECO:0007669"/>
    <property type="project" value="UniProtKB-KW"/>
</dbReference>
<dbReference type="SMART" id="SM00355">
    <property type="entry name" value="ZnF_C2H2"/>
    <property type="match status" value="9"/>
</dbReference>
<keyword evidence="2" id="KW-0479">Metal-binding</keyword>
<gene>
    <name evidence="13" type="ORF">SPHA_8398</name>
</gene>
<proteinExistence type="predicted"/>
<keyword evidence="7" id="KW-0238">DNA-binding</keyword>
<feature type="domain" description="C2H2-type" evidence="12">
    <location>
        <begin position="208"/>
        <end position="235"/>
    </location>
</feature>
<dbReference type="Pfam" id="PF12874">
    <property type="entry name" value="zf-met"/>
    <property type="match status" value="2"/>
</dbReference>
<feature type="domain" description="C2H2-type" evidence="12">
    <location>
        <begin position="292"/>
        <end position="319"/>
    </location>
</feature>
<evidence type="ECO:0000256" key="9">
    <source>
        <dbReference type="ARBA" id="ARBA00023242"/>
    </source>
</evidence>
<dbReference type="FunFam" id="3.30.160.60:FF:000065">
    <property type="entry name" value="B-cell CLL/lymphoma 6, member B"/>
    <property type="match status" value="1"/>
</dbReference>
<evidence type="ECO:0000256" key="8">
    <source>
        <dbReference type="ARBA" id="ARBA00023163"/>
    </source>
</evidence>
<feature type="compositionally biased region" description="Low complexity" evidence="11">
    <location>
        <begin position="176"/>
        <end position="190"/>
    </location>
</feature>
<dbReference type="FunFam" id="3.30.160.60:FF:001119">
    <property type="entry name" value="zinc finger protein 408"/>
    <property type="match status" value="1"/>
</dbReference>
<protein>
    <recommendedName>
        <fullName evidence="12">C2H2-type domain-containing protein</fullName>
    </recommendedName>
</protein>
<keyword evidence="14" id="KW-1185">Reference proteome</keyword>
<dbReference type="GO" id="GO:0003677">
    <property type="term" value="F:DNA binding"/>
    <property type="evidence" value="ECO:0007669"/>
    <property type="project" value="UniProtKB-KW"/>
</dbReference>
<keyword evidence="6" id="KW-0805">Transcription regulation</keyword>
<dbReference type="FunFam" id="3.30.160.60:FF:001498">
    <property type="entry name" value="Zinc finger protein 404"/>
    <property type="match status" value="1"/>
</dbReference>
<dbReference type="Proteomes" id="UP000597762">
    <property type="component" value="Unassembled WGS sequence"/>
</dbReference>
<dbReference type="FunFam" id="3.30.160.60:FF:000557">
    <property type="entry name" value="zinc finger and SCAN domain-containing protein 29"/>
    <property type="match status" value="1"/>
</dbReference>
<dbReference type="FunFam" id="3.30.160.60:FF:000325">
    <property type="entry name" value="ZFP90 zinc finger protein"/>
    <property type="match status" value="1"/>
</dbReference>
<evidence type="ECO:0000256" key="1">
    <source>
        <dbReference type="ARBA" id="ARBA00004123"/>
    </source>
</evidence>
<evidence type="ECO:0000256" key="2">
    <source>
        <dbReference type="ARBA" id="ARBA00022723"/>
    </source>
</evidence>
<dbReference type="FunFam" id="3.30.160.60:FF:001949">
    <property type="entry name" value="zinc finger protein 62 homolog isoform X2"/>
    <property type="match status" value="1"/>
</dbReference>
<evidence type="ECO:0000256" key="11">
    <source>
        <dbReference type="SAM" id="MobiDB-lite"/>
    </source>
</evidence>
<dbReference type="OrthoDB" id="6104690at2759"/>
<dbReference type="EMBL" id="CAHIKZ030000271">
    <property type="protein sequence ID" value="CAE1165302.1"/>
    <property type="molecule type" value="Genomic_DNA"/>
</dbReference>
<evidence type="ECO:0000256" key="6">
    <source>
        <dbReference type="ARBA" id="ARBA00023015"/>
    </source>
</evidence>
<reference evidence="13" key="1">
    <citation type="submission" date="2021-01" db="EMBL/GenBank/DDBJ databases">
        <authorList>
            <person name="Li R."/>
            <person name="Bekaert M."/>
        </authorList>
    </citation>
    <scope>NUCLEOTIDE SEQUENCE</scope>
    <source>
        <strain evidence="13">Farmed</strain>
    </source>
</reference>
<comment type="caution">
    <text evidence="13">The sequence shown here is derived from an EMBL/GenBank/DDBJ whole genome shotgun (WGS) entry which is preliminary data.</text>
</comment>
<dbReference type="Gene3D" id="3.30.160.60">
    <property type="entry name" value="Classic Zinc Finger"/>
    <property type="match status" value="8"/>
</dbReference>
<name>A0A812AZN0_ACAPH</name>
<keyword evidence="9" id="KW-0539">Nucleus</keyword>
<evidence type="ECO:0000313" key="13">
    <source>
        <dbReference type="EMBL" id="CAE1165302.1"/>
    </source>
</evidence>
<feature type="domain" description="C2H2-type" evidence="12">
    <location>
        <begin position="264"/>
        <end position="291"/>
    </location>
</feature>
<feature type="domain" description="C2H2-type" evidence="12">
    <location>
        <begin position="320"/>
        <end position="347"/>
    </location>
</feature>
<dbReference type="SUPFAM" id="SSF57667">
    <property type="entry name" value="beta-beta-alpha zinc fingers"/>
    <property type="match status" value="5"/>
</dbReference>
<dbReference type="GO" id="GO:0005634">
    <property type="term" value="C:nucleus"/>
    <property type="evidence" value="ECO:0007669"/>
    <property type="project" value="UniProtKB-SubCell"/>
</dbReference>
<comment type="subcellular location">
    <subcellularLocation>
        <location evidence="1">Nucleus</location>
    </subcellularLocation>
</comment>
<sequence length="681" mass="75106">MKRIQNIPARTKRDIRLKQKDINASMECERPTHSSDTLSLGLSLNPNQMVEELMLSSKEPQHPSQETLCNMKLEKESPDLASSPQTFILLKTMEIQDAEKQQQQSQAQQAQPQFTWEACNTTFAYPAILQEAVTTATTTTSTSVPTTMTTIAVSAATVVAAAAAAANQGVVVTTDGTNTGESVVDPQQQQQPPPQPQPQQQQQHHRPFECEFCKKTFSKNSNLTSHRRLHTGERPFACEFCKKTFAKSWNLTSHRRIHTGERPYHCETCHKAFAKSWNLTNHRRTHTGEKPYGCKYCEKSFSHSSNLTSHIKSHTGDKPFNCQLCKKKFTFASQLTQHLRSHSGTRPYTCETCHKSFADQGVLAKHRKKHANTTAVSVVANVVTPTSVALAGDALTTTTDTTQLQLLCICEFCKKTFTDATSLLTHKAEKHQHLEKPYECQYCTETFINENSLNWHIRTHTGEVTTTPTLVAVTDSNKVAVAVAAAAASNSGAVAAFSCEYCHKTFTRSDSLTVHIRTHSTGTGAEIPTISCDVCNKTFLSQNQTAAVSGTTTATILNCQAPTVADVKPIIEVVEHVDKSVSPYSTVTPLEHKVEIVEQAGGYEEQEQHETITVDQNLAVAYTAAIEQQQQQQVTQVVTFDSSNAILTHANLQVHYPQGQAAPQTSSEQTVIAQEDICFKA</sequence>
<feature type="domain" description="C2H2-type" evidence="12">
    <location>
        <begin position="236"/>
        <end position="263"/>
    </location>
</feature>
<dbReference type="PANTHER" id="PTHR24406">
    <property type="entry name" value="TRANSCRIPTIONAL REPRESSOR CTCFL-RELATED"/>
    <property type="match status" value="1"/>
</dbReference>
<evidence type="ECO:0000256" key="4">
    <source>
        <dbReference type="ARBA" id="ARBA00022771"/>
    </source>
</evidence>
<dbReference type="Pfam" id="PF00096">
    <property type="entry name" value="zf-C2H2"/>
    <property type="match status" value="7"/>
</dbReference>
<evidence type="ECO:0000256" key="5">
    <source>
        <dbReference type="ARBA" id="ARBA00022833"/>
    </source>
</evidence>
<keyword evidence="4 10" id="KW-0863">Zinc-finger</keyword>
<keyword evidence="5" id="KW-0862">Zinc</keyword>
<dbReference type="FunFam" id="3.30.160.60:FF:000110">
    <property type="entry name" value="Zinc finger protein-like"/>
    <property type="match status" value="1"/>
</dbReference>
<feature type="domain" description="C2H2-type" evidence="12">
    <location>
        <begin position="408"/>
        <end position="437"/>
    </location>
</feature>
<dbReference type="PROSITE" id="PS50157">
    <property type="entry name" value="ZINC_FINGER_C2H2_2"/>
    <property type="match status" value="9"/>
</dbReference>